<feature type="region of interest" description="Disordered" evidence="1">
    <location>
        <begin position="1"/>
        <end position="20"/>
    </location>
</feature>
<organism evidence="2 3">
    <name type="scientific">Candidatus Pelagibacter giovannonii</name>
    <dbReference type="NCBI Taxonomy" id="2563896"/>
    <lineage>
        <taxon>Bacteria</taxon>
        <taxon>Pseudomonadati</taxon>
        <taxon>Pseudomonadota</taxon>
        <taxon>Alphaproteobacteria</taxon>
        <taxon>Candidatus Pelagibacterales</taxon>
        <taxon>Candidatus Pelagibacteraceae</taxon>
        <taxon>Candidatus Pelagibacter</taxon>
    </lineage>
</organism>
<gene>
    <name evidence="2" type="ORF">E5R92_07205</name>
</gene>
<dbReference type="RefSeq" id="WP_168607425.1">
    <property type="nucleotide sequence ID" value="NZ_CP038852.1"/>
</dbReference>
<accession>A0A6H1Q3Q7</accession>
<dbReference type="KEGG" id="peg:E5R92_07205"/>
<evidence type="ECO:0000313" key="2">
    <source>
        <dbReference type="EMBL" id="QIZ21567.1"/>
    </source>
</evidence>
<protein>
    <submittedName>
        <fullName evidence="2">Capsid assembly protein</fullName>
    </submittedName>
</protein>
<evidence type="ECO:0000256" key="1">
    <source>
        <dbReference type="SAM" id="MobiDB-lite"/>
    </source>
</evidence>
<evidence type="ECO:0000313" key="3">
    <source>
        <dbReference type="Proteomes" id="UP000501094"/>
    </source>
</evidence>
<proteinExistence type="predicted"/>
<reference evidence="2 3" key="1">
    <citation type="journal article" date="2020" name="Nat. Microbiol.">
        <title>Lysogenic host-virus interactions in SAR11 marine bacteria.</title>
        <authorList>
            <person name="Morris R.M."/>
            <person name="Cain K.R."/>
            <person name="Hvorecny K.L."/>
            <person name="Kollman J.M."/>
        </authorList>
    </citation>
    <scope>NUCLEOTIDE SEQUENCE [LARGE SCALE GENOMIC DNA]</scope>
    <source>
        <strain evidence="2 3">NP1</strain>
    </source>
</reference>
<dbReference type="EMBL" id="CP038852">
    <property type="protein sequence ID" value="QIZ21567.1"/>
    <property type="molecule type" value="Genomic_DNA"/>
</dbReference>
<name>A0A6H1Q3Q7_9PROT</name>
<dbReference type="AlphaFoldDB" id="A0A6H1Q3Q7"/>
<dbReference type="Proteomes" id="UP000501094">
    <property type="component" value="Chromosome"/>
</dbReference>
<sequence>MENQTTAPAEQSEQTTEVVQNNTVITEVAENQETNFKDLIPEEFKEDKSLSNFNNMEDLLKSYKHAQSLVGADKIPVPNKHATEEDWNEVFKRLGAPDKPEDYKYNIKDQELDSSQVSEFNKTAHQLGLLPKQAEGLIKFYNEMNGNNAASQEEAAAEAQLQTETELKAEFGPQFNKRLDQAKKLAVNSLGSEFLENTYLKDGSRLGDNIKVIKAFSELAEKLSEDEIIKGDGSEYMTAKDIEKEINELTQEGSAYWSKTHPNHNKAVQEVLKLREMLNG</sequence>
<keyword evidence="3" id="KW-1185">Reference proteome</keyword>